<dbReference type="Pfam" id="PF00208">
    <property type="entry name" value="ELFV_dehydrog"/>
    <property type="match status" value="2"/>
</dbReference>
<dbReference type="Gene3D" id="3.40.50.10860">
    <property type="entry name" value="Leucine Dehydrogenase, chain A, domain 1"/>
    <property type="match status" value="1"/>
</dbReference>
<dbReference type="SUPFAM" id="SSF51735">
    <property type="entry name" value="NAD(P)-binding Rossmann-fold domains"/>
    <property type="match status" value="1"/>
</dbReference>
<dbReference type="PRINTS" id="PR00082">
    <property type="entry name" value="GLFDHDRGNASE"/>
</dbReference>
<dbReference type="InterPro" id="IPR016211">
    <property type="entry name" value="Glu/Phe/Leu/Val/Trp_DH_bac/arc"/>
</dbReference>
<dbReference type="GO" id="GO:0016639">
    <property type="term" value="F:oxidoreductase activity, acting on the CH-NH2 group of donors, NAD or NADP as acceptor"/>
    <property type="evidence" value="ECO:0007669"/>
    <property type="project" value="InterPro"/>
</dbReference>
<gene>
    <name evidence="8" type="ORF">E1294_42070</name>
</gene>
<dbReference type="SMART" id="SM00839">
    <property type="entry name" value="ELFV_dehydrog"/>
    <property type="match status" value="1"/>
</dbReference>
<dbReference type="GO" id="GO:0000166">
    <property type="term" value="F:nucleotide binding"/>
    <property type="evidence" value="ECO:0007669"/>
    <property type="project" value="UniProtKB-KW"/>
</dbReference>
<evidence type="ECO:0000256" key="2">
    <source>
        <dbReference type="ARBA" id="ARBA00023002"/>
    </source>
</evidence>
<dbReference type="InterPro" id="IPR006096">
    <property type="entry name" value="Glu/Leu/Phe/Val/Trp_DH_C"/>
</dbReference>
<evidence type="ECO:0000259" key="7">
    <source>
        <dbReference type="SMART" id="SM00839"/>
    </source>
</evidence>
<dbReference type="InterPro" id="IPR036291">
    <property type="entry name" value="NAD(P)-bd_dom_sf"/>
</dbReference>
<dbReference type="Gene3D" id="3.40.50.720">
    <property type="entry name" value="NAD(P)-binding Rossmann-like Domain"/>
    <property type="match status" value="1"/>
</dbReference>
<feature type="binding site" evidence="5">
    <location>
        <begin position="178"/>
        <end position="183"/>
    </location>
    <ligand>
        <name>NAD(+)</name>
        <dbReference type="ChEBI" id="CHEBI:57540"/>
    </ligand>
</feature>
<evidence type="ECO:0000256" key="5">
    <source>
        <dbReference type="PIRSR" id="PIRSR000188-2"/>
    </source>
</evidence>
<evidence type="ECO:0000313" key="9">
    <source>
        <dbReference type="Proteomes" id="UP000294543"/>
    </source>
</evidence>
<feature type="domain" description="Glutamate/phenylalanine/leucine/valine/L-tryptophan dehydrogenase C-terminal" evidence="7">
    <location>
        <begin position="141"/>
        <end position="344"/>
    </location>
</feature>
<evidence type="ECO:0000313" key="8">
    <source>
        <dbReference type="EMBL" id="TDD13122.1"/>
    </source>
</evidence>
<dbReference type="InterPro" id="IPR006095">
    <property type="entry name" value="Glu/Leu/Phe/Val/Trp_DH"/>
</dbReference>
<dbReference type="RefSeq" id="WP_132516704.1">
    <property type="nucleotide sequence ID" value="NZ_SMKP01000185.1"/>
</dbReference>
<feature type="active site" description="Proton donor/acceptor" evidence="4">
    <location>
        <position position="74"/>
    </location>
</feature>
<keyword evidence="5" id="KW-0547">Nucleotide-binding</keyword>
<dbReference type="InterPro" id="IPR006097">
    <property type="entry name" value="Glu/Leu/Phe/Val/Trp_DH_dimer"/>
</dbReference>
<dbReference type="PIRSF" id="PIRSF000188">
    <property type="entry name" value="Phe_leu_dh"/>
    <property type="match status" value="1"/>
</dbReference>
<dbReference type="SUPFAM" id="SSF53223">
    <property type="entry name" value="Aminoacid dehydrogenase-like, N-terminal domain"/>
    <property type="match status" value="1"/>
</dbReference>
<dbReference type="GO" id="GO:0006520">
    <property type="term" value="P:amino acid metabolic process"/>
    <property type="evidence" value="ECO:0007669"/>
    <property type="project" value="InterPro"/>
</dbReference>
<evidence type="ECO:0000256" key="6">
    <source>
        <dbReference type="RuleBase" id="RU004417"/>
    </source>
</evidence>
<reference evidence="8 9" key="1">
    <citation type="submission" date="2019-03" db="EMBL/GenBank/DDBJ databases">
        <title>Draft genome sequences of novel Actinobacteria.</title>
        <authorList>
            <person name="Sahin N."/>
            <person name="Ay H."/>
            <person name="Saygin H."/>
        </authorList>
    </citation>
    <scope>NUCLEOTIDE SEQUENCE [LARGE SCALE GENOMIC DNA]</scope>
    <source>
        <strain evidence="8 9">KC712</strain>
    </source>
</reference>
<sequence>MPEFQHEHVVVRSGSRSGLPVIIAVHSTKLGQAVGGCRVWRYADWRDGLADALRLSAAMTAKCAVAGLANGGGKTVVALPVDAELDAATRRMVLHDVADTITSLSGTYATGPDVGTTPEDMAVIGERTPHVFCKPERHGGSGGSSAATALGTLAALRAVRRRLHGTAAFTGARLAVVGLGSVGMRLARLLAAEGAELVVADIDPAKRQESDALGATWVSPEEALTADVDIVVPAALGGVLTADVVPDLRCAAIAGPANNQLAAEDVAGLLHRCGIAWVPDHVVSAGGVINTLAVELHHESTDEAQKRVEAIEHTVADLLHTAGLQRVTPAQAATELARLRLASA</sequence>
<comment type="caution">
    <text evidence="8">The sequence shown here is derived from an EMBL/GenBank/DDBJ whole genome shotgun (WGS) entry which is preliminary data.</text>
</comment>
<dbReference type="Pfam" id="PF02812">
    <property type="entry name" value="ELFV_dehydrog_N"/>
    <property type="match status" value="1"/>
</dbReference>
<dbReference type="AlphaFoldDB" id="A0A4R4W3M1"/>
<dbReference type="PANTHER" id="PTHR42722:SF1">
    <property type="entry name" value="VALINE DEHYDROGENASE"/>
    <property type="match status" value="1"/>
</dbReference>
<accession>A0A4R4W3M1</accession>
<organism evidence="8 9">
    <name type="scientific">Nonomuraea diastatica</name>
    <dbReference type="NCBI Taxonomy" id="1848329"/>
    <lineage>
        <taxon>Bacteria</taxon>
        <taxon>Bacillati</taxon>
        <taxon>Actinomycetota</taxon>
        <taxon>Actinomycetes</taxon>
        <taxon>Streptosporangiales</taxon>
        <taxon>Streptosporangiaceae</taxon>
        <taxon>Nonomuraea</taxon>
    </lineage>
</organism>
<keyword evidence="9" id="KW-1185">Reference proteome</keyword>
<dbReference type="OrthoDB" id="9803297at2"/>
<name>A0A4R4W3M1_9ACTN</name>
<protein>
    <submittedName>
        <fullName evidence="8">Glu/Leu/Phe/Val dehydrogenase</fullName>
    </submittedName>
</protein>
<evidence type="ECO:0000256" key="3">
    <source>
        <dbReference type="ARBA" id="ARBA00023027"/>
    </source>
</evidence>
<dbReference type="InterPro" id="IPR046346">
    <property type="entry name" value="Aminoacid_DH-like_N_sf"/>
</dbReference>
<comment type="similarity">
    <text evidence="1 6">Belongs to the Glu/Leu/Phe/Val dehydrogenases family.</text>
</comment>
<dbReference type="PANTHER" id="PTHR42722">
    <property type="entry name" value="LEUCINE DEHYDROGENASE"/>
    <property type="match status" value="1"/>
</dbReference>
<evidence type="ECO:0000256" key="4">
    <source>
        <dbReference type="PIRSR" id="PIRSR000188-1"/>
    </source>
</evidence>
<evidence type="ECO:0000256" key="1">
    <source>
        <dbReference type="ARBA" id="ARBA00006382"/>
    </source>
</evidence>
<proteinExistence type="inferred from homology"/>
<dbReference type="Proteomes" id="UP000294543">
    <property type="component" value="Unassembled WGS sequence"/>
</dbReference>
<dbReference type="EMBL" id="SMKP01000185">
    <property type="protein sequence ID" value="TDD13122.1"/>
    <property type="molecule type" value="Genomic_DNA"/>
</dbReference>
<keyword evidence="3 5" id="KW-0520">NAD</keyword>
<keyword evidence="2 6" id="KW-0560">Oxidoreductase</keyword>